<dbReference type="PANTHER" id="PTHR47461">
    <property type="entry name" value="PHYTOLONGIN PHYL1.2"/>
    <property type="match status" value="1"/>
</dbReference>
<evidence type="ECO:0000256" key="1">
    <source>
        <dbReference type="ARBA" id="ARBA00004370"/>
    </source>
</evidence>
<comment type="similarity">
    <text evidence="2">Belongs to the synaptobrevin family.</text>
</comment>
<protein>
    <submittedName>
        <fullName evidence="5">Phytolongin Phyl2.2</fullName>
    </submittedName>
</protein>
<dbReference type="GO" id="GO:0016020">
    <property type="term" value="C:membrane"/>
    <property type="evidence" value="ECO:0007669"/>
    <property type="project" value="UniProtKB-SubCell"/>
</dbReference>
<evidence type="ECO:0000256" key="3">
    <source>
        <dbReference type="ARBA" id="ARBA00023136"/>
    </source>
</evidence>
<dbReference type="EMBL" id="JAAIUW010000005">
    <property type="protein sequence ID" value="KAF7830724.1"/>
    <property type="molecule type" value="Genomic_DNA"/>
</dbReference>
<accession>A0A834TZ47</accession>
<organism evidence="5 6">
    <name type="scientific">Senna tora</name>
    <dbReference type="NCBI Taxonomy" id="362788"/>
    <lineage>
        <taxon>Eukaryota</taxon>
        <taxon>Viridiplantae</taxon>
        <taxon>Streptophyta</taxon>
        <taxon>Embryophyta</taxon>
        <taxon>Tracheophyta</taxon>
        <taxon>Spermatophyta</taxon>
        <taxon>Magnoliopsida</taxon>
        <taxon>eudicotyledons</taxon>
        <taxon>Gunneridae</taxon>
        <taxon>Pentapetalae</taxon>
        <taxon>rosids</taxon>
        <taxon>fabids</taxon>
        <taxon>Fabales</taxon>
        <taxon>Fabaceae</taxon>
        <taxon>Caesalpinioideae</taxon>
        <taxon>Cassia clade</taxon>
        <taxon>Senna</taxon>
    </lineage>
</organism>
<dbReference type="Proteomes" id="UP000634136">
    <property type="component" value="Unassembled WGS sequence"/>
</dbReference>
<evidence type="ECO:0000256" key="2">
    <source>
        <dbReference type="ARBA" id="ARBA00008025"/>
    </source>
</evidence>
<name>A0A834TZ47_9FABA</name>
<keyword evidence="3 4" id="KW-0472">Membrane</keyword>
<dbReference type="SUPFAM" id="SSF64356">
    <property type="entry name" value="SNARE-like"/>
    <property type="match status" value="1"/>
</dbReference>
<dbReference type="InterPro" id="IPR044783">
    <property type="entry name" value="PHYL"/>
</dbReference>
<gene>
    <name evidence="5" type="ORF">G2W53_013057</name>
</gene>
<evidence type="ECO:0000313" key="6">
    <source>
        <dbReference type="Proteomes" id="UP000634136"/>
    </source>
</evidence>
<keyword evidence="4" id="KW-1133">Transmembrane helix</keyword>
<keyword evidence="6" id="KW-1185">Reference proteome</keyword>
<keyword evidence="4" id="KW-0812">Transmembrane</keyword>
<comment type="caution">
    <text evidence="5">The sequence shown here is derived from an EMBL/GenBank/DDBJ whole genome shotgun (WGS) entry which is preliminary data.</text>
</comment>
<feature type="transmembrane region" description="Helical" evidence="4">
    <location>
        <begin position="229"/>
        <end position="251"/>
    </location>
</feature>
<dbReference type="InterPro" id="IPR011012">
    <property type="entry name" value="Longin-like_dom_sf"/>
</dbReference>
<evidence type="ECO:0000313" key="5">
    <source>
        <dbReference type="EMBL" id="KAF7830724.1"/>
    </source>
</evidence>
<dbReference type="InterPro" id="IPR010908">
    <property type="entry name" value="Longin_dom"/>
</dbReference>
<evidence type="ECO:0000256" key="4">
    <source>
        <dbReference type="SAM" id="Phobius"/>
    </source>
</evidence>
<reference evidence="5" key="1">
    <citation type="submission" date="2020-09" db="EMBL/GenBank/DDBJ databases">
        <title>Genome-Enabled Discovery of Anthraquinone Biosynthesis in Senna tora.</title>
        <authorList>
            <person name="Kang S.-H."/>
            <person name="Pandey R.P."/>
            <person name="Lee C.-M."/>
            <person name="Sim J.-S."/>
            <person name="Jeong J.-T."/>
            <person name="Choi B.-S."/>
            <person name="Jung M."/>
            <person name="Ginzburg D."/>
            <person name="Zhao K."/>
            <person name="Won S.Y."/>
            <person name="Oh T.-J."/>
            <person name="Yu Y."/>
            <person name="Kim N.-H."/>
            <person name="Lee O.R."/>
            <person name="Lee T.-H."/>
            <person name="Bashyal P."/>
            <person name="Kim T.-S."/>
            <person name="Lee W.-H."/>
            <person name="Kawkins C."/>
            <person name="Kim C.-K."/>
            <person name="Kim J.S."/>
            <person name="Ahn B.O."/>
            <person name="Rhee S.Y."/>
            <person name="Sohng J.K."/>
        </authorList>
    </citation>
    <scope>NUCLEOTIDE SEQUENCE</scope>
    <source>
        <tissue evidence="5">Leaf</tissue>
    </source>
</reference>
<sequence>MISNPGFIYYACIARGSTILAQYGGSKEPKIEDLAAECLAKTPLHHSVFSHTVRRRTYTFVMHDPFVYFAIFDEELVKSEGLLFLNRMKCALDELLKGRSIMSFDDFTPLCFQSQFDPFFREAMALDLDSDLKSVDPYRIENNDSRNSSLDSVQGKRSAMAPLLAVPGLKKKKRLGTEANEMDMKHAATENKVDLCDCIDGFSRDLQLPVPHKSVINERQKAKQIWKKHVWVVLLLDVFVCAVLFVIWLWVCRGFKCMAR</sequence>
<proteinExistence type="inferred from homology"/>
<dbReference type="CDD" id="cd14824">
    <property type="entry name" value="Longin"/>
    <property type="match status" value="1"/>
</dbReference>
<dbReference type="OrthoDB" id="1918034at2759"/>
<dbReference type="PANTHER" id="PTHR47461:SF3">
    <property type="entry name" value="PHYTOLONGIN PHYL2.2"/>
    <property type="match status" value="1"/>
</dbReference>
<comment type="subcellular location">
    <subcellularLocation>
        <location evidence="1">Membrane</location>
    </subcellularLocation>
</comment>
<dbReference type="Gene3D" id="3.30.450.50">
    <property type="entry name" value="Longin domain"/>
    <property type="match status" value="1"/>
</dbReference>
<dbReference type="AlphaFoldDB" id="A0A834TZ47"/>